<proteinExistence type="predicted"/>
<dbReference type="Proteomes" id="UP000591948">
    <property type="component" value="Unassembled WGS sequence"/>
</dbReference>
<keyword evidence="1" id="KW-0812">Transmembrane</keyword>
<evidence type="ECO:0000256" key="1">
    <source>
        <dbReference type="SAM" id="Phobius"/>
    </source>
</evidence>
<sequence length="157" mass="18372">MEILIPIIACLFVFSGDRRRKVGLFFFLALFLMAIFLQKGAKGPLGNFNLWTFERIPYLIDIFRNPQRFGSIVAFSYAPLLGIGVYLIYDFVVKRFRRVWLSVCLLLIFSSTFVFYSLPFWTGELFHPGGQVIPSERIQIPDYYALAREWLHREGEE</sequence>
<organism evidence="2 3">
    <name type="scientific">Candidatus Hakubella thermalkaliphila</name>
    <dbReference type="NCBI Taxonomy" id="2754717"/>
    <lineage>
        <taxon>Bacteria</taxon>
        <taxon>Bacillati</taxon>
        <taxon>Actinomycetota</taxon>
        <taxon>Actinomycetota incertae sedis</taxon>
        <taxon>Candidatus Hakubellales</taxon>
        <taxon>Candidatus Hakubellaceae</taxon>
        <taxon>Candidatus Hakubella</taxon>
    </lineage>
</organism>
<feature type="transmembrane region" description="Helical" evidence="1">
    <location>
        <begin position="22"/>
        <end position="41"/>
    </location>
</feature>
<accession>A0A6V8P658</accession>
<gene>
    <name evidence="2" type="ORF">HKBW3S33_01549</name>
</gene>
<feature type="transmembrane region" description="Helical" evidence="1">
    <location>
        <begin position="99"/>
        <end position="118"/>
    </location>
</feature>
<keyword evidence="3" id="KW-1185">Reference proteome</keyword>
<comment type="caution">
    <text evidence="2">The sequence shown here is derived from an EMBL/GenBank/DDBJ whole genome shotgun (WGS) entry which is preliminary data.</text>
</comment>
<feature type="non-terminal residue" evidence="2">
    <location>
        <position position="157"/>
    </location>
</feature>
<keyword evidence="1" id="KW-0472">Membrane</keyword>
<protein>
    <submittedName>
        <fullName evidence="2">Uncharacterized protein</fullName>
    </submittedName>
</protein>
<dbReference type="AlphaFoldDB" id="A0A6V8P658"/>
<name>A0A6V8P658_9ACTN</name>
<evidence type="ECO:0000313" key="2">
    <source>
        <dbReference type="EMBL" id="GFP28132.1"/>
    </source>
</evidence>
<keyword evidence="1" id="KW-1133">Transmembrane helix</keyword>
<evidence type="ECO:0000313" key="3">
    <source>
        <dbReference type="Proteomes" id="UP000591948"/>
    </source>
</evidence>
<dbReference type="EMBL" id="BLRY01000122">
    <property type="protein sequence ID" value="GFP28132.1"/>
    <property type="molecule type" value="Genomic_DNA"/>
</dbReference>
<feature type="transmembrane region" description="Helical" evidence="1">
    <location>
        <begin position="69"/>
        <end position="92"/>
    </location>
</feature>
<reference evidence="2 3" key="1">
    <citation type="journal article" date="2020" name="Front. Microbiol.">
        <title>Single-cell genomics of novel Actinobacteria with the Wood-Ljungdahl pathway discovered in a serpentinizing system.</title>
        <authorList>
            <person name="Merino N."/>
            <person name="Kawai M."/>
            <person name="Boyd E.S."/>
            <person name="Colman D.R."/>
            <person name="McGlynn S.E."/>
            <person name="Nealson K.H."/>
            <person name="Kurokawa K."/>
            <person name="Hongoh Y."/>
        </authorList>
    </citation>
    <scope>NUCLEOTIDE SEQUENCE [LARGE SCALE GENOMIC DNA]</scope>
    <source>
        <strain evidence="2 3">S33</strain>
    </source>
</reference>